<dbReference type="EMBL" id="CAFZ01000008">
    <property type="protein sequence ID" value="CCA66964.1"/>
    <property type="molecule type" value="Genomic_DNA"/>
</dbReference>
<comment type="caution">
    <text evidence="2">The sequence shown here is derived from an EMBL/GenBank/DDBJ whole genome shotgun (WGS) entry which is preliminary data.</text>
</comment>
<dbReference type="InParanoid" id="G4T6M1"/>
<dbReference type="Pfam" id="PF13374">
    <property type="entry name" value="TPR_10"/>
    <property type="match status" value="1"/>
</dbReference>
<dbReference type="Gene3D" id="3.40.50.300">
    <property type="entry name" value="P-loop containing nucleotide triphosphate hydrolases"/>
    <property type="match status" value="1"/>
</dbReference>
<dbReference type="SUPFAM" id="SSF52151">
    <property type="entry name" value="FabD/lysophospholipase-like"/>
    <property type="match status" value="1"/>
</dbReference>
<dbReference type="STRING" id="1109443.G4T6M1"/>
<dbReference type="InterPro" id="IPR027417">
    <property type="entry name" value="P-loop_NTPase"/>
</dbReference>
<evidence type="ECO:0000313" key="2">
    <source>
        <dbReference type="EMBL" id="CCA66964.1"/>
    </source>
</evidence>
<evidence type="ECO:0000313" key="3">
    <source>
        <dbReference type="Proteomes" id="UP000007148"/>
    </source>
</evidence>
<dbReference type="InterPro" id="IPR002182">
    <property type="entry name" value="NB-ARC"/>
</dbReference>
<dbReference type="SMART" id="SM00028">
    <property type="entry name" value="TPR"/>
    <property type="match status" value="8"/>
</dbReference>
<reference evidence="2 3" key="1">
    <citation type="journal article" date="2011" name="PLoS Pathog.">
        <title>Endophytic Life Strategies Decoded by Genome and Transcriptome Analyses of the Mutualistic Root Symbiont Piriformospora indica.</title>
        <authorList>
            <person name="Zuccaro A."/>
            <person name="Lahrmann U."/>
            <person name="Guldener U."/>
            <person name="Langen G."/>
            <person name="Pfiffi S."/>
            <person name="Biedenkopf D."/>
            <person name="Wong P."/>
            <person name="Samans B."/>
            <person name="Grimm C."/>
            <person name="Basiewicz M."/>
            <person name="Murat C."/>
            <person name="Martin F."/>
            <person name="Kogel K.H."/>
        </authorList>
    </citation>
    <scope>NUCLEOTIDE SEQUENCE [LARGE SCALE GENOMIC DNA]</scope>
    <source>
        <strain evidence="2 3">DSM 11827</strain>
    </source>
</reference>
<name>G4T6M1_SERID</name>
<proteinExistence type="predicted"/>
<dbReference type="SUPFAM" id="SSF48452">
    <property type="entry name" value="TPR-like"/>
    <property type="match status" value="6"/>
</dbReference>
<keyword evidence="3" id="KW-1185">Reference proteome</keyword>
<dbReference type="SUPFAM" id="SSF52540">
    <property type="entry name" value="P-loop containing nucleoside triphosphate hydrolases"/>
    <property type="match status" value="1"/>
</dbReference>
<dbReference type="Proteomes" id="UP000007148">
    <property type="component" value="Unassembled WGS sequence"/>
</dbReference>
<dbReference type="InterPro" id="IPR016035">
    <property type="entry name" value="Acyl_Trfase/lysoPLipase"/>
</dbReference>
<dbReference type="InterPro" id="IPR019734">
    <property type="entry name" value="TPR_rpt"/>
</dbReference>
<dbReference type="eggNOG" id="KOG1840">
    <property type="taxonomic scope" value="Eukaryota"/>
</dbReference>
<organism evidence="2 3">
    <name type="scientific">Serendipita indica (strain DSM 11827)</name>
    <name type="common">Root endophyte fungus</name>
    <name type="synonym">Piriformospora indica</name>
    <dbReference type="NCBI Taxonomy" id="1109443"/>
    <lineage>
        <taxon>Eukaryota</taxon>
        <taxon>Fungi</taxon>
        <taxon>Dikarya</taxon>
        <taxon>Basidiomycota</taxon>
        <taxon>Agaricomycotina</taxon>
        <taxon>Agaricomycetes</taxon>
        <taxon>Sebacinales</taxon>
        <taxon>Serendipitaceae</taxon>
        <taxon>Serendipita</taxon>
    </lineage>
</organism>
<dbReference type="Pfam" id="PF13432">
    <property type="entry name" value="TPR_16"/>
    <property type="match status" value="1"/>
</dbReference>
<dbReference type="OMA" id="HAVCEIS"/>
<dbReference type="OrthoDB" id="10252171at2759"/>
<evidence type="ECO:0000259" key="1">
    <source>
        <dbReference type="Pfam" id="PF00931"/>
    </source>
</evidence>
<dbReference type="InterPro" id="IPR053137">
    <property type="entry name" value="NLR-like"/>
</dbReference>
<accession>G4T6M1</accession>
<dbReference type="HOGENOM" id="CLU_002693_0_0_1"/>
<dbReference type="InterPro" id="IPR011990">
    <property type="entry name" value="TPR-like_helical_dom_sf"/>
</dbReference>
<dbReference type="PANTHER" id="PTHR46082">
    <property type="entry name" value="ATP/GTP-BINDING PROTEIN-RELATED"/>
    <property type="match status" value="1"/>
</dbReference>
<dbReference type="Gene3D" id="1.25.40.10">
    <property type="entry name" value="Tetratricopeptide repeat domain"/>
    <property type="match status" value="6"/>
</dbReference>
<dbReference type="Pfam" id="PF00931">
    <property type="entry name" value="NB-ARC"/>
    <property type="match status" value="1"/>
</dbReference>
<feature type="domain" description="NB-ARC" evidence="1">
    <location>
        <begin position="306"/>
        <end position="461"/>
    </location>
</feature>
<dbReference type="Pfam" id="PF13424">
    <property type="entry name" value="TPR_12"/>
    <property type="match status" value="4"/>
</dbReference>
<sequence length="1786" mass="203864">MDSGDSILPAEHFHHIAGVAGGGIIAALLGIFSHSAEVAAQKYIDICQATFPLSDVNKMERQKMIREALMSLIIEGGFDEDTKVGEAKSRCRVSLGYLKAINLSTWNAFRNFPSSLGGNDDRLIDALCACWASPPSGEMTIKTPLGNEAVLSAITTFSNPTLQVLKDAQAAFGPDQPISLLMNVGAGTPVRGSEAKSPSSITARQAQMTAEELQRKYSSLNVYYRLCVDSNFDSIASADENAFSVIAAHTAGYLASYLGESTLDACQKASARQSLVTLRNMNEASPISRPSANGLPPLSPYYINRQEPMAKINDALLGDEYGRSLRLMVITGIGGSGKTQMAIYFAKTNQDRFQHIFFIDASSAESIFNGLLKRMRSIDSSFEGSSLDDILQALAEPNEVLTTRWLLIFDNVDDPNLDISEFIPLCDHGSVLITSRNAQLAALDPENHLPVDVMTPGEAVEALLSSAAIDLTRLAQTSVSSSADMSAQKRHFLPNSDKARSILQGKGYTDPTGLPSEVTSGVPDMGIAAVSQDSAVAVVERHRRLAYEIVKELEYLPVAVIQAGCYIRKQQSLETYLPRLQANRDSLLRYHTIQRDRLKYKHGVYAAFDTTLKVLSDRAIRLLSILSFFHYAGFPRSVFTIAATKNFAHESFLLFDRGAEHGETINLLKSIFCPNGDWDEVELDKLLDELQQYSLVTLIPFYSTVTLRFHPLLHAWAHDRQTSKEKLVYRAAAVRLLVCATDYDDGDIWEQILPHFDRIFPVFHQLHINDQAAFLRVLENNGREEETLPIMREIYDKVEGRYGKEHVRTTNAMMGLAAAYEAAGDEETMEKLERQVLDLRRALCEPESEEILEISINLSRTLKDLPEVPPECEELLRFVTDTRLKVSGELHPETAEAMNVYGQFLMRAERYDECAPMFERVVSIRTQLFGRTHWRTTQALEALVECYREQHDPRWESLQREIVSSRESIFGKLHPNTLHALNSQADAYYKQERFAEAEDLWKQEIAGRKASGETDLFLLGALDRLCQCLLDQKKDEEYEAGRREEIAGRREVQGNQNSDTLVTIESLANFLYEKKRYDEAEAMYLEVLEGYKIIYGAGHVHVLTAMGNLARCRMGQERFADAEPLCIEELESRKALSTEVTTDLLLAIFDLARCKFELDNIKAAQELWESELEGRKKIHGDLHADTLDSIYWIGRCLFKLNRYEEAEKNFRAVLAGRKELFGMLYEDTTIALYWVAKCRSELKFHKEAEDMWTEELILERQIFPTINDSIVVTMEAIAQSLMFQERYQEASSHWDEVLKARKALHPGLSKEVLNAMFRKARSLFGLEKYDEALELWKQELEERRRLKPTLDSDALDAMHWLRKCHLELGNIHEAEALVQEELPKRRELHGNTHADTISAMSGLSECLCKVDRRSEAEPLLREALEQTRLLRGGDHEDVFERMQDLSKYLFDSERHAEAEQIGREIVSLAERLFGTEDERTLLAAGDVGLYLYSQGKHREEESFRRQAVRGLEKIRNNGHEELFLNSLFNLAMCLFLQDRYIGAERLWIREVQGRRNLHGDLHVDTLDALHWFARCRFERDRFRDATFLFKLERLGRKRLNGDDHIDSIECLDWLALSHFNLDEYAYAQRLWKKVLASRRRLSDDVNEDVLDALSWQARCFAEMEEYERAERIYRWNVAAWKRIGKEQSEDAIFDLQWLGQCLFKQGQYRDAEIVWRRELLAWKHLEGHQSENVASTYDRLADCLEERKEIKESLEFRRKAIAMWRLIGNRAGVRKARQSLRETLSR</sequence>
<protein>
    <recommendedName>
        <fullName evidence="1">NB-ARC domain-containing protein</fullName>
    </recommendedName>
</protein>
<dbReference type="Gene3D" id="3.40.1090.10">
    <property type="entry name" value="Cytosolic phospholipase A2 catalytic domain"/>
    <property type="match status" value="1"/>
</dbReference>
<dbReference type="PANTHER" id="PTHR46082:SF6">
    <property type="entry name" value="AAA+ ATPASE DOMAIN-CONTAINING PROTEIN-RELATED"/>
    <property type="match status" value="1"/>
</dbReference>
<gene>
    <name evidence="2" type="ORF">PIIN_00801</name>
</gene>